<evidence type="ECO:0000256" key="3">
    <source>
        <dbReference type="SAM" id="Phobius"/>
    </source>
</evidence>
<feature type="region of interest" description="Disordered" evidence="2">
    <location>
        <begin position="457"/>
        <end position="495"/>
    </location>
</feature>
<feature type="compositionally biased region" description="Polar residues" evidence="2">
    <location>
        <begin position="474"/>
        <end position="487"/>
    </location>
</feature>
<keyword evidence="3" id="KW-0812">Transmembrane</keyword>
<feature type="transmembrane region" description="Helical" evidence="3">
    <location>
        <begin position="12"/>
        <end position="32"/>
    </location>
</feature>
<proteinExistence type="predicted"/>
<keyword evidence="1" id="KW-0175">Coiled coil</keyword>
<accession>A0A7C2JZ46</accession>
<evidence type="ECO:0000256" key="1">
    <source>
        <dbReference type="SAM" id="Coils"/>
    </source>
</evidence>
<protein>
    <submittedName>
        <fullName evidence="4">Uncharacterized protein</fullName>
    </submittedName>
</protein>
<evidence type="ECO:0000313" key="4">
    <source>
        <dbReference type="EMBL" id="HEN15425.1"/>
    </source>
</evidence>
<keyword evidence="3" id="KW-0472">Membrane</keyword>
<reference evidence="4" key="1">
    <citation type="journal article" date="2020" name="mSystems">
        <title>Genome- and Community-Level Interaction Insights into Carbon Utilization and Element Cycling Functions of Hydrothermarchaeota in Hydrothermal Sediment.</title>
        <authorList>
            <person name="Zhou Z."/>
            <person name="Liu Y."/>
            <person name="Xu W."/>
            <person name="Pan J."/>
            <person name="Luo Z.H."/>
            <person name="Li M."/>
        </authorList>
    </citation>
    <scope>NUCLEOTIDE SEQUENCE [LARGE SCALE GENOMIC DNA]</scope>
    <source>
        <strain evidence="4">SpSt-339</strain>
    </source>
</reference>
<evidence type="ECO:0000256" key="2">
    <source>
        <dbReference type="SAM" id="MobiDB-lite"/>
    </source>
</evidence>
<gene>
    <name evidence="4" type="ORF">ENQ76_08170</name>
</gene>
<dbReference type="EMBL" id="DSOK01000238">
    <property type="protein sequence ID" value="HEN15425.1"/>
    <property type="molecule type" value="Genomic_DNA"/>
</dbReference>
<dbReference type="AlphaFoldDB" id="A0A7C2JZ46"/>
<keyword evidence="3" id="KW-1133">Transmembrane helix</keyword>
<name>A0A7C2JZ46_9PLAN</name>
<sequence length="495" mass="55349">MASPSNKPGAVHYSLIFFVMTTIVLAVTTYMFHRDYSDATVATQKATSDLQAANTALAKSDSDMQELRKILGLTEQPQVFDSQNPDNPSTVVGATRLLMRDQGQLAESTFIGTLAKVGEAYKTAITDRDSKVAETNTRERELLAAQSRYQAQSDDHDKKYRDAEAEKRKVIAERDELLLAKDREIAELRSQYNQVQVELEQEKEARQQDREKAQGEIDKLVAINNKIRDELDEIKRESFEVADGTVRRVDNTSRMVWIDLGDADFLKPRMTFSVYDKSTPGVARTTADIKGKIEVTRIIDGHLSEAKIIEEDLYRPMAPGDFIYTPLWSPGRPEKFAIVGKIDLDGDGESDRPLFHQELAVRGAQVVDEVDDEGNRPSPGINETIKFVIMGALPDPTEAALDEEAKRMETVLQQAKDMRSEARLYGVRIIPLNAFLDYIGYKPKRRLFRPGEDKPYTLEGASSNIGVTPPTKPRSANYTRTRPNPGNASGVFGGN</sequence>
<organism evidence="4">
    <name type="scientific">Schlesneria paludicola</name>
    <dbReference type="NCBI Taxonomy" id="360056"/>
    <lineage>
        <taxon>Bacteria</taxon>
        <taxon>Pseudomonadati</taxon>
        <taxon>Planctomycetota</taxon>
        <taxon>Planctomycetia</taxon>
        <taxon>Planctomycetales</taxon>
        <taxon>Planctomycetaceae</taxon>
        <taxon>Schlesneria</taxon>
    </lineage>
</organism>
<comment type="caution">
    <text evidence="4">The sequence shown here is derived from an EMBL/GenBank/DDBJ whole genome shotgun (WGS) entry which is preliminary data.</text>
</comment>
<feature type="coiled-coil region" evidence="1">
    <location>
        <begin position="160"/>
        <end position="237"/>
    </location>
</feature>